<evidence type="ECO:0000256" key="1">
    <source>
        <dbReference type="ARBA" id="ARBA00023125"/>
    </source>
</evidence>
<name>A0A545U5D3_9GAMM</name>
<sequence>MVVRTRDRIALTARELFNLEGEQNVAMVDIAMAMDISPGNLYYHYRGKEQLIPALVDLFEREIEQLLHAPLDNLDSLGDHWSYLYLLLEAIHNNRFIYNNLTDISQRDKSLARRFARTLALKRKTVGALCTKLSKQGHITLDAPSRDNLLDTLVLTLTYWLNYAALQYPNEDLSIRLHRGVYRLATLLAPYMNDRQAFAEHCRLLYQSQLPIKPTGAIAPA</sequence>
<dbReference type="EMBL" id="VHSG01000005">
    <property type="protein sequence ID" value="TQV84685.1"/>
    <property type="molecule type" value="Genomic_DNA"/>
</dbReference>
<dbReference type="Gene3D" id="1.10.357.10">
    <property type="entry name" value="Tetracycline Repressor, domain 2"/>
    <property type="match status" value="1"/>
</dbReference>
<dbReference type="GO" id="GO:0003677">
    <property type="term" value="F:DNA binding"/>
    <property type="evidence" value="ECO:0007669"/>
    <property type="project" value="UniProtKB-UniRule"/>
</dbReference>
<feature type="DNA-binding region" description="H-T-H motif" evidence="2">
    <location>
        <begin position="26"/>
        <end position="45"/>
    </location>
</feature>
<keyword evidence="1 2" id="KW-0238">DNA-binding</keyword>
<dbReference type="InterPro" id="IPR025722">
    <property type="entry name" value="TetR"/>
</dbReference>
<evidence type="ECO:0000256" key="2">
    <source>
        <dbReference type="PROSITE-ProRule" id="PRU00335"/>
    </source>
</evidence>
<dbReference type="PANTHER" id="PTHR43479">
    <property type="entry name" value="ACREF/ENVCD OPERON REPRESSOR-RELATED"/>
    <property type="match status" value="1"/>
</dbReference>
<evidence type="ECO:0000313" key="4">
    <source>
        <dbReference type="EMBL" id="TQV84685.1"/>
    </source>
</evidence>
<dbReference type="PANTHER" id="PTHR43479:SF12">
    <property type="entry name" value="TRANSCRIPTIONAL REGULATORY PROTEIN"/>
    <property type="match status" value="1"/>
</dbReference>
<reference evidence="4 5" key="1">
    <citation type="submission" date="2019-06" db="EMBL/GenBank/DDBJ databases">
        <title>Whole genome sequence for Cellvibrionaceae sp. R142.</title>
        <authorList>
            <person name="Wang G."/>
        </authorList>
    </citation>
    <scope>NUCLEOTIDE SEQUENCE [LARGE SCALE GENOMIC DNA]</scope>
    <source>
        <strain evidence="4 5">R142</strain>
    </source>
</reference>
<dbReference type="Pfam" id="PF00440">
    <property type="entry name" value="TetR_N"/>
    <property type="match status" value="1"/>
</dbReference>
<dbReference type="RefSeq" id="WP_142902891.1">
    <property type="nucleotide sequence ID" value="NZ_ML660088.1"/>
</dbReference>
<accession>A0A545U5D3</accession>
<feature type="domain" description="HTH tetR-type" evidence="3">
    <location>
        <begin position="3"/>
        <end position="63"/>
    </location>
</feature>
<dbReference type="InterPro" id="IPR050624">
    <property type="entry name" value="HTH-type_Tx_Regulator"/>
</dbReference>
<dbReference type="InterPro" id="IPR009057">
    <property type="entry name" value="Homeodomain-like_sf"/>
</dbReference>
<proteinExistence type="predicted"/>
<dbReference type="InterPro" id="IPR001647">
    <property type="entry name" value="HTH_TetR"/>
</dbReference>
<evidence type="ECO:0000259" key="3">
    <source>
        <dbReference type="PROSITE" id="PS50977"/>
    </source>
</evidence>
<organism evidence="4 5">
    <name type="scientific">Exilibacterium tricleocarpae</name>
    <dbReference type="NCBI Taxonomy" id="2591008"/>
    <lineage>
        <taxon>Bacteria</taxon>
        <taxon>Pseudomonadati</taxon>
        <taxon>Pseudomonadota</taxon>
        <taxon>Gammaproteobacteria</taxon>
        <taxon>Cellvibrionales</taxon>
        <taxon>Cellvibrionaceae</taxon>
        <taxon>Exilibacterium</taxon>
    </lineage>
</organism>
<dbReference type="Pfam" id="PF13972">
    <property type="entry name" value="TetR"/>
    <property type="match status" value="1"/>
</dbReference>
<dbReference type="Proteomes" id="UP000319732">
    <property type="component" value="Unassembled WGS sequence"/>
</dbReference>
<dbReference type="SUPFAM" id="SSF46689">
    <property type="entry name" value="Homeodomain-like"/>
    <property type="match status" value="1"/>
</dbReference>
<dbReference type="OrthoDB" id="5816932at2"/>
<gene>
    <name evidence="4" type="ORF">FKG94_03950</name>
</gene>
<protein>
    <submittedName>
        <fullName evidence="4">TetR/AcrR family transcriptional regulator</fullName>
    </submittedName>
</protein>
<dbReference type="PROSITE" id="PS50977">
    <property type="entry name" value="HTH_TETR_2"/>
    <property type="match status" value="1"/>
</dbReference>
<comment type="caution">
    <text evidence="4">The sequence shown here is derived from an EMBL/GenBank/DDBJ whole genome shotgun (WGS) entry which is preliminary data.</text>
</comment>
<keyword evidence="5" id="KW-1185">Reference proteome</keyword>
<evidence type="ECO:0000313" key="5">
    <source>
        <dbReference type="Proteomes" id="UP000319732"/>
    </source>
</evidence>
<dbReference type="AlphaFoldDB" id="A0A545U5D3"/>